<evidence type="ECO:0000313" key="5">
    <source>
        <dbReference type="Proteomes" id="UP000244912"/>
    </source>
</evidence>
<dbReference type="AlphaFoldDB" id="A0A2R8BSR7"/>
<dbReference type="EMBL" id="ONZF01000002">
    <property type="protein sequence ID" value="SPJ23178.1"/>
    <property type="molecule type" value="Genomic_DNA"/>
</dbReference>
<dbReference type="PANTHER" id="PTHR43213:SF5">
    <property type="entry name" value="BIFUNCTIONAL DTTP_UTP PYROPHOSPHATASE_METHYLTRANSFERASE PROTEIN-RELATED"/>
    <property type="match status" value="1"/>
</dbReference>
<dbReference type="Gene3D" id="3.90.950.10">
    <property type="match status" value="1"/>
</dbReference>
<dbReference type="SUPFAM" id="SSF52972">
    <property type="entry name" value="ITPase-like"/>
    <property type="match status" value="1"/>
</dbReference>
<organism evidence="4 5">
    <name type="scientific">Palleronia abyssalis</name>
    <dbReference type="NCBI Taxonomy" id="1501240"/>
    <lineage>
        <taxon>Bacteria</taxon>
        <taxon>Pseudomonadati</taxon>
        <taxon>Pseudomonadota</taxon>
        <taxon>Alphaproteobacteria</taxon>
        <taxon>Rhodobacterales</taxon>
        <taxon>Roseobacteraceae</taxon>
        <taxon>Palleronia</taxon>
    </lineage>
</organism>
<evidence type="ECO:0000256" key="1">
    <source>
        <dbReference type="ARBA" id="ARBA00001968"/>
    </source>
</evidence>
<accession>A0A2R8BSR7</accession>
<dbReference type="GO" id="GO:0009117">
    <property type="term" value="P:nucleotide metabolic process"/>
    <property type="evidence" value="ECO:0007669"/>
    <property type="project" value="UniProtKB-KW"/>
</dbReference>
<dbReference type="PANTHER" id="PTHR43213">
    <property type="entry name" value="BIFUNCTIONAL DTTP/UTP PYROPHOSPHATASE/METHYLTRANSFERASE PROTEIN-RELATED"/>
    <property type="match status" value="1"/>
</dbReference>
<dbReference type="PIRSF" id="PIRSF006305">
    <property type="entry name" value="Maf"/>
    <property type="match status" value="1"/>
</dbReference>
<sequence>MRDALAEEGATPRDIADALAEAKARKVSGRHPKALVLGCDQTLDLEGTLLSKAETREEAEAQIAALSGRRHMLHSAIVAYEGHEPVWRHVGTVRLQVRPLSAGYITAYVARNWDSIRHSVGSYKLEEEGIRLFSAIEGDYFTVLGMPMLPLLSWLTVRGILAT</sequence>
<name>A0A2R8BSR7_9RHOB</name>
<dbReference type="InterPro" id="IPR003697">
    <property type="entry name" value="Maf-like"/>
</dbReference>
<evidence type="ECO:0000256" key="3">
    <source>
        <dbReference type="ARBA" id="ARBA00023080"/>
    </source>
</evidence>
<protein>
    <submittedName>
        <fullName evidence="4">Maf-like protein YceF</fullName>
    </submittedName>
</protein>
<evidence type="ECO:0000313" key="4">
    <source>
        <dbReference type="EMBL" id="SPJ23178.1"/>
    </source>
</evidence>
<evidence type="ECO:0000256" key="2">
    <source>
        <dbReference type="ARBA" id="ARBA00022801"/>
    </source>
</evidence>
<reference evidence="5" key="1">
    <citation type="submission" date="2018-03" db="EMBL/GenBank/DDBJ databases">
        <authorList>
            <person name="Rodrigo-Torres L."/>
            <person name="Arahal R. D."/>
            <person name="Lucena T."/>
        </authorList>
    </citation>
    <scope>NUCLEOTIDE SEQUENCE [LARGE SCALE GENOMIC DNA]</scope>
    <source>
        <strain evidence="5">CECT 8504</strain>
    </source>
</reference>
<dbReference type="Pfam" id="PF02545">
    <property type="entry name" value="Maf"/>
    <property type="match status" value="1"/>
</dbReference>
<proteinExistence type="predicted"/>
<dbReference type="Proteomes" id="UP000244912">
    <property type="component" value="Unassembled WGS sequence"/>
</dbReference>
<gene>
    <name evidence="4" type="primary">yceF</name>
    <name evidence="4" type="ORF">PAA8504_00983</name>
</gene>
<comment type="cofactor">
    <cofactor evidence="1">
        <name>a divalent metal cation</name>
        <dbReference type="ChEBI" id="CHEBI:60240"/>
    </cofactor>
</comment>
<dbReference type="InterPro" id="IPR029001">
    <property type="entry name" value="ITPase-like_fam"/>
</dbReference>
<keyword evidence="5" id="KW-1185">Reference proteome</keyword>
<keyword evidence="2" id="KW-0378">Hydrolase</keyword>
<dbReference type="GO" id="GO:0047429">
    <property type="term" value="F:nucleoside triphosphate diphosphatase activity"/>
    <property type="evidence" value="ECO:0007669"/>
    <property type="project" value="InterPro"/>
</dbReference>
<keyword evidence="3" id="KW-0546">Nucleotide metabolism</keyword>